<dbReference type="Proteomes" id="UP000001070">
    <property type="component" value="Unassembled WGS sequence"/>
</dbReference>
<dbReference type="OMA" id="SDTCEYL"/>
<reference evidence="1 2" key="1">
    <citation type="journal article" date="2007" name="Nature">
        <title>Evolution of genes and genomes on the Drosophila phylogeny.</title>
        <authorList>
            <consortium name="Drosophila 12 Genomes Consortium"/>
            <person name="Clark A.G."/>
            <person name="Eisen M.B."/>
            <person name="Smith D.R."/>
            <person name="Bergman C.M."/>
            <person name="Oliver B."/>
            <person name="Markow T.A."/>
            <person name="Kaufman T.C."/>
            <person name="Kellis M."/>
            <person name="Gelbart W."/>
            <person name="Iyer V.N."/>
            <person name="Pollard D.A."/>
            <person name="Sackton T.B."/>
            <person name="Larracuente A.M."/>
            <person name="Singh N.D."/>
            <person name="Abad J.P."/>
            <person name="Abt D.N."/>
            <person name="Adryan B."/>
            <person name="Aguade M."/>
            <person name="Akashi H."/>
            <person name="Anderson W.W."/>
            <person name="Aquadro C.F."/>
            <person name="Ardell D.H."/>
            <person name="Arguello R."/>
            <person name="Artieri C.G."/>
            <person name="Barbash D.A."/>
            <person name="Barker D."/>
            <person name="Barsanti P."/>
            <person name="Batterham P."/>
            <person name="Batzoglou S."/>
            <person name="Begun D."/>
            <person name="Bhutkar A."/>
            <person name="Blanco E."/>
            <person name="Bosak S.A."/>
            <person name="Bradley R.K."/>
            <person name="Brand A.D."/>
            <person name="Brent M.R."/>
            <person name="Brooks A.N."/>
            <person name="Brown R.H."/>
            <person name="Butlin R.K."/>
            <person name="Caggese C."/>
            <person name="Calvi B.R."/>
            <person name="Bernardo de Carvalho A."/>
            <person name="Caspi A."/>
            <person name="Castrezana S."/>
            <person name="Celniker S.E."/>
            <person name="Chang J.L."/>
            <person name="Chapple C."/>
            <person name="Chatterji S."/>
            <person name="Chinwalla A."/>
            <person name="Civetta A."/>
            <person name="Clifton S.W."/>
            <person name="Comeron J.M."/>
            <person name="Costello J.C."/>
            <person name="Coyne J.A."/>
            <person name="Daub J."/>
            <person name="David R.G."/>
            <person name="Delcher A.L."/>
            <person name="Delehaunty K."/>
            <person name="Do C.B."/>
            <person name="Ebling H."/>
            <person name="Edwards K."/>
            <person name="Eickbush T."/>
            <person name="Evans J.D."/>
            <person name="Filipski A."/>
            <person name="Findeiss S."/>
            <person name="Freyhult E."/>
            <person name="Fulton L."/>
            <person name="Fulton R."/>
            <person name="Garcia A.C."/>
            <person name="Gardiner A."/>
            <person name="Garfield D.A."/>
            <person name="Garvin B.E."/>
            <person name="Gibson G."/>
            <person name="Gilbert D."/>
            <person name="Gnerre S."/>
            <person name="Godfrey J."/>
            <person name="Good R."/>
            <person name="Gotea V."/>
            <person name="Gravely B."/>
            <person name="Greenberg A.J."/>
            <person name="Griffiths-Jones S."/>
            <person name="Gross S."/>
            <person name="Guigo R."/>
            <person name="Gustafson E.A."/>
            <person name="Haerty W."/>
            <person name="Hahn M.W."/>
            <person name="Halligan D.L."/>
            <person name="Halpern A.L."/>
            <person name="Halter G.M."/>
            <person name="Han M.V."/>
            <person name="Heger A."/>
            <person name="Hillier L."/>
            <person name="Hinrichs A.S."/>
            <person name="Holmes I."/>
            <person name="Hoskins R.A."/>
            <person name="Hubisz M.J."/>
            <person name="Hultmark D."/>
            <person name="Huntley M.A."/>
            <person name="Jaffe D.B."/>
            <person name="Jagadeeshan S."/>
            <person name="Jeck W.R."/>
            <person name="Johnson J."/>
            <person name="Jones C.D."/>
            <person name="Jordan W.C."/>
            <person name="Karpen G.H."/>
            <person name="Kataoka E."/>
            <person name="Keightley P.D."/>
            <person name="Kheradpour P."/>
            <person name="Kirkness E.F."/>
            <person name="Koerich L.B."/>
            <person name="Kristiansen K."/>
            <person name="Kudrna D."/>
            <person name="Kulathinal R.J."/>
            <person name="Kumar S."/>
            <person name="Kwok R."/>
            <person name="Lander E."/>
            <person name="Langley C.H."/>
            <person name="Lapoint R."/>
            <person name="Lazzaro B.P."/>
            <person name="Lee S.J."/>
            <person name="Levesque L."/>
            <person name="Li R."/>
            <person name="Lin C.F."/>
            <person name="Lin M.F."/>
            <person name="Lindblad-Toh K."/>
            <person name="Llopart A."/>
            <person name="Long M."/>
            <person name="Low L."/>
            <person name="Lozovsky E."/>
            <person name="Lu J."/>
            <person name="Luo M."/>
            <person name="Machado C.A."/>
            <person name="Makalowski W."/>
            <person name="Marzo M."/>
            <person name="Matsuda M."/>
            <person name="Matzkin L."/>
            <person name="McAllister B."/>
            <person name="McBride C.S."/>
            <person name="McKernan B."/>
            <person name="McKernan K."/>
            <person name="Mendez-Lago M."/>
            <person name="Minx P."/>
            <person name="Mollenhauer M.U."/>
            <person name="Montooth K."/>
            <person name="Mount S.M."/>
            <person name="Mu X."/>
            <person name="Myers E."/>
            <person name="Negre B."/>
            <person name="Newfeld S."/>
            <person name="Nielsen R."/>
            <person name="Noor M.A."/>
            <person name="O'Grady P."/>
            <person name="Pachter L."/>
            <person name="Papaceit M."/>
            <person name="Parisi M.J."/>
            <person name="Parisi M."/>
            <person name="Parts L."/>
            <person name="Pedersen J.S."/>
            <person name="Pesole G."/>
            <person name="Phillippy A.M."/>
            <person name="Ponting C.P."/>
            <person name="Pop M."/>
            <person name="Porcelli D."/>
            <person name="Powell J.R."/>
            <person name="Prohaska S."/>
            <person name="Pruitt K."/>
            <person name="Puig M."/>
            <person name="Quesneville H."/>
            <person name="Ram K.R."/>
            <person name="Rand D."/>
            <person name="Rasmussen M.D."/>
            <person name="Reed L.K."/>
            <person name="Reenan R."/>
            <person name="Reily A."/>
            <person name="Remington K.A."/>
            <person name="Rieger T.T."/>
            <person name="Ritchie M.G."/>
            <person name="Robin C."/>
            <person name="Rogers Y.H."/>
            <person name="Rohde C."/>
            <person name="Rozas J."/>
            <person name="Rubenfield M.J."/>
            <person name="Ruiz A."/>
            <person name="Russo S."/>
            <person name="Salzberg S.L."/>
            <person name="Sanchez-Gracia A."/>
            <person name="Saranga D.J."/>
            <person name="Sato H."/>
            <person name="Schaeffer S.W."/>
            <person name="Schatz M.C."/>
            <person name="Schlenke T."/>
            <person name="Schwartz R."/>
            <person name="Segarra C."/>
            <person name="Singh R.S."/>
            <person name="Sirot L."/>
            <person name="Sirota M."/>
            <person name="Sisneros N.B."/>
            <person name="Smith C.D."/>
            <person name="Smith T.F."/>
            <person name="Spieth J."/>
            <person name="Stage D.E."/>
            <person name="Stark A."/>
            <person name="Stephan W."/>
            <person name="Strausberg R.L."/>
            <person name="Strempel S."/>
            <person name="Sturgill D."/>
            <person name="Sutton G."/>
            <person name="Sutton G.G."/>
            <person name="Tao W."/>
            <person name="Teichmann S."/>
            <person name="Tobari Y.N."/>
            <person name="Tomimura Y."/>
            <person name="Tsolas J.M."/>
            <person name="Valente V.L."/>
            <person name="Venter E."/>
            <person name="Venter J.C."/>
            <person name="Vicario S."/>
            <person name="Vieira F.G."/>
            <person name="Vilella A.J."/>
            <person name="Villasante A."/>
            <person name="Walenz B."/>
            <person name="Wang J."/>
            <person name="Wasserman M."/>
            <person name="Watts T."/>
            <person name="Wilson D."/>
            <person name="Wilson R.K."/>
            <person name="Wing R.A."/>
            <person name="Wolfner M.F."/>
            <person name="Wong A."/>
            <person name="Wong G.K."/>
            <person name="Wu C.I."/>
            <person name="Wu G."/>
            <person name="Yamamoto D."/>
            <person name="Yang H.P."/>
            <person name="Yang S.P."/>
            <person name="Yorke J.A."/>
            <person name="Yoshida K."/>
            <person name="Zdobnov E."/>
            <person name="Zhang P."/>
            <person name="Zhang Y."/>
            <person name="Zimin A.V."/>
            <person name="Baldwin J."/>
            <person name="Abdouelleil A."/>
            <person name="Abdulkadir J."/>
            <person name="Abebe A."/>
            <person name="Abera B."/>
            <person name="Abreu J."/>
            <person name="Acer S.C."/>
            <person name="Aftuck L."/>
            <person name="Alexander A."/>
            <person name="An P."/>
            <person name="Anderson E."/>
            <person name="Anderson S."/>
            <person name="Arachi H."/>
            <person name="Azer M."/>
            <person name="Bachantsang P."/>
            <person name="Barry A."/>
            <person name="Bayul T."/>
            <person name="Berlin A."/>
            <person name="Bessette D."/>
            <person name="Bloom T."/>
            <person name="Blye J."/>
            <person name="Boguslavskiy L."/>
            <person name="Bonnet C."/>
            <person name="Boukhgalter B."/>
            <person name="Bourzgui I."/>
            <person name="Brown A."/>
            <person name="Cahill P."/>
            <person name="Channer S."/>
            <person name="Cheshatsang Y."/>
            <person name="Chuda L."/>
            <person name="Citroen M."/>
            <person name="Collymore A."/>
            <person name="Cooke P."/>
            <person name="Costello M."/>
            <person name="D'Aco K."/>
            <person name="Daza R."/>
            <person name="De Haan G."/>
            <person name="DeGray S."/>
            <person name="DeMaso C."/>
            <person name="Dhargay N."/>
            <person name="Dooley K."/>
            <person name="Dooley E."/>
            <person name="Doricent M."/>
            <person name="Dorje P."/>
            <person name="Dorjee K."/>
            <person name="Dupes A."/>
            <person name="Elong R."/>
            <person name="Falk J."/>
            <person name="Farina A."/>
            <person name="Faro S."/>
            <person name="Ferguson D."/>
            <person name="Fisher S."/>
            <person name="Foley C.D."/>
            <person name="Franke A."/>
            <person name="Friedrich D."/>
            <person name="Gadbois L."/>
            <person name="Gearin G."/>
            <person name="Gearin C.R."/>
            <person name="Giannoukos G."/>
            <person name="Goode T."/>
            <person name="Graham J."/>
            <person name="Grandbois E."/>
            <person name="Grewal S."/>
            <person name="Gyaltsen K."/>
            <person name="Hafez N."/>
            <person name="Hagos B."/>
            <person name="Hall J."/>
            <person name="Henson C."/>
            <person name="Hollinger A."/>
            <person name="Honan T."/>
            <person name="Huard M.D."/>
            <person name="Hughes L."/>
            <person name="Hurhula B."/>
            <person name="Husby M.E."/>
            <person name="Kamat A."/>
            <person name="Kanga B."/>
            <person name="Kashin S."/>
            <person name="Khazanovich D."/>
            <person name="Kisner P."/>
            <person name="Lance K."/>
            <person name="Lara M."/>
            <person name="Lee W."/>
            <person name="Lennon N."/>
            <person name="Letendre F."/>
            <person name="LeVine R."/>
            <person name="Lipovsky A."/>
            <person name="Liu X."/>
            <person name="Liu J."/>
            <person name="Liu S."/>
            <person name="Lokyitsang T."/>
            <person name="Lokyitsang Y."/>
            <person name="Lubonja R."/>
            <person name="Lui A."/>
            <person name="MacDonald P."/>
            <person name="Magnisalis V."/>
            <person name="Maru K."/>
            <person name="Matthews C."/>
            <person name="McCusker W."/>
            <person name="McDonough S."/>
            <person name="Mehta T."/>
            <person name="Meldrim J."/>
            <person name="Meneus L."/>
            <person name="Mihai O."/>
            <person name="Mihalev A."/>
            <person name="Mihova T."/>
            <person name="Mittelman R."/>
            <person name="Mlenga V."/>
            <person name="Montmayeur A."/>
            <person name="Mulrain L."/>
            <person name="Navidi A."/>
            <person name="Naylor J."/>
            <person name="Negash T."/>
            <person name="Nguyen T."/>
            <person name="Nguyen N."/>
            <person name="Nicol R."/>
            <person name="Norbu C."/>
            <person name="Norbu N."/>
            <person name="Novod N."/>
            <person name="O'Neill B."/>
            <person name="Osman S."/>
            <person name="Markiewicz E."/>
            <person name="Oyono O.L."/>
            <person name="Patti C."/>
            <person name="Phunkhang P."/>
            <person name="Pierre F."/>
            <person name="Priest M."/>
            <person name="Raghuraman S."/>
            <person name="Rege F."/>
            <person name="Reyes R."/>
            <person name="Rise C."/>
            <person name="Rogov P."/>
            <person name="Ross K."/>
            <person name="Ryan E."/>
            <person name="Settipalli S."/>
            <person name="Shea T."/>
            <person name="Sherpa N."/>
            <person name="Shi L."/>
            <person name="Shih D."/>
            <person name="Sparrow T."/>
            <person name="Spaulding J."/>
            <person name="Stalker J."/>
            <person name="Stange-Thomann N."/>
            <person name="Stavropoulos S."/>
            <person name="Stone C."/>
            <person name="Strader C."/>
            <person name="Tesfaye S."/>
            <person name="Thomson T."/>
            <person name="Thoulutsang Y."/>
            <person name="Thoulutsang D."/>
            <person name="Topham K."/>
            <person name="Topping I."/>
            <person name="Tsamla T."/>
            <person name="Vassiliev H."/>
            <person name="Vo A."/>
            <person name="Wangchuk T."/>
            <person name="Wangdi T."/>
            <person name="Weiand M."/>
            <person name="Wilkinson J."/>
            <person name="Wilson A."/>
            <person name="Yadav S."/>
            <person name="Young G."/>
            <person name="Yu Q."/>
            <person name="Zembek L."/>
            <person name="Zhong D."/>
            <person name="Zimmer A."/>
            <person name="Zwirko Z."/>
            <person name="Jaffe D.B."/>
            <person name="Alvarez P."/>
            <person name="Brockman W."/>
            <person name="Butler J."/>
            <person name="Chin C."/>
            <person name="Gnerre S."/>
            <person name="Grabherr M."/>
            <person name="Kleber M."/>
            <person name="Mauceli E."/>
            <person name="MacCallum I."/>
        </authorList>
    </citation>
    <scope>NUCLEOTIDE SEQUENCE [LARGE SCALE GENOMIC DNA]</scope>
    <source>
        <strain evidence="2">Tucson 15287-2541.00</strain>
    </source>
</reference>
<organism evidence="2">
    <name type="scientific">Drosophila grimshawi</name>
    <name type="common">Hawaiian fruit fly</name>
    <name type="synonym">Idiomyia grimshawi</name>
    <dbReference type="NCBI Taxonomy" id="7222"/>
    <lineage>
        <taxon>Eukaryota</taxon>
        <taxon>Metazoa</taxon>
        <taxon>Ecdysozoa</taxon>
        <taxon>Arthropoda</taxon>
        <taxon>Hexapoda</taxon>
        <taxon>Insecta</taxon>
        <taxon>Pterygota</taxon>
        <taxon>Neoptera</taxon>
        <taxon>Endopterygota</taxon>
        <taxon>Diptera</taxon>
        <taxon>Brachycera</taxon>
        <taxon>Muscomorpha</taxon>
        <taxon>Ephydroidea</taxon>
        <taxon>Drosophilidae</taxon>
        <taxon>Drosophila</taxon>
        <taxon>Hawaiian Drosophila</taxon>
    </lineage>
</organism>
<dbReference type="PhylomeDB" id="B4J6L8"/>
<dbReference type="EMBL" id="CH916367">
    <property type="protein sequence ID" value="EDW00921.1"/>
    <property type="molecule type" value="Genomic_DNA"/>
</dbReference>
<dbReference type="AlphaFoldDB" id="B4J6L8"/>
<proteinExistence type="predicted"/>
<dbReference type="InParanoid" id="B4J6L8"/>
<dbReference type="SMART" id="SM00697">
    <property type="entry name" value="DM8"/>
    <property type="match status" value="1"/>
</dbReference>
<dbReference type="KEGG" id="dgr:6560757"/>
<keyword evidence="2" id="KW-1185">Reference proteome</keyword>
<dbReference type="Pfam" id="PF06477">
    <property type="entry name" value="DUF1091"/>
    <property type="match status" value="1"/>
</dbReference>
<gene>
    <name evidence="1" type="primary">Dgri\GH21153</name>
    <name evidence="1" type="ORF">Dgri_GH21153</name>
</gene>
<dbReference type="HOGENOM" id="CLU_116900_1_1_1"/>
<dbReference type="InterPro" id="IPR010512">
    <property type="entry name" value="DUF1091"/>
</dbReference>
<dbReference type="PANTHER" id="PTHR20898">
    <property type="entry name" value="DAEDALUS ON 3-RELATED-RELATED"/>
    <property type="match status" value="1"/>
</dbReference>
<dbReference type="OrthoDB" id="7809573at2759"/>
<dbReference type="PANTHER" id="PTHR20898:SF0">
    <property type="entry name" value="DAEDALUS ON 3-RELATED"/>
    <property type="match status" value="1"/>
</dbReference>
<accession>B4J6L8</accession>
<evidence type="ECO:0000313" key="1">
    <source>
        <dbReference type="EMBL" id="EDW00921.1"/>
    </source>
</evidence>
<protein>
    <submittedName>
        <fullName evidence="1">GH21153</fullName>
    </submittedName>
</protein>
<name>B4J6L8_DROGR</name>
<dbReference type="eggNOG" id="ENOG502TCAK">
    <property type="taxonomic scope" value="Eukaryota"/>
</dbReference>
<sequence>MRIQLLKRASGYKPFLYDVRHSDTCEYLEKRNHPFVNIVFNSFLNHSNINKCPLPAEFSVEHFRFPVKALEMLPLPGGEYAIYATFSIDNRDRVIVKVFFTLTESR</sequence>
<evidence type="ECO:0000313" key="2">
    <source>
        <dbReference type="Proteomes" id="UP000001070"/>
    </source>
</evidence>